<reference evidence="4 5" key="1">
    <citation type="submission" date="2021-03" db="EMBL/GenBank/DDBJ databases">
        <title>Sequencing the genomes of 1000 actinobacteria strains.</title>
        <authorList>
            <person name="Klenk H.-P."/>
        </authorList>
    </citation>
    <scope>NUCLEOTIDE SEQUENCE [LARGE SCALE GENOMIC DNA]</scope>
    <source>
        <strain evidence="4 5">DSM 20168</strain>
    </source>
</reference>
<dbReference type="InterPro" id="IPR009075">
    <property type="entry name" value="AcylCo_DH/oxidase_C"/>
</dbReference>
<keyword evidence="2" id="KW-0560">Oxidoreductase</keyword>
<dbReference type="Gene3D" id="1.20.140.10">
    <property type="entry name" value="Butyryl-CoA Dehydrogenase, subunit A, domain 3"/>
    <property type="match status" value="1"/>
</dbReference>
<name>A0ABS4XMD7_GLUPR</name>
<protein>
    <recommendedName>
        <fullName evidence="3">Acyl-CoA dehydrogenase/oxidase C-terminal domain-containing protein</fullName>
    </recommendedName>
</protein>
<evidence type="ECO:0000313" key="5">
    <source>
        <dbReference type="Proteomes" id="UP001195422"/>
    </source>
</evidence>
<keyword evidence="5" id="KW-1185">Reference proteome</keyword>
<evidence type="ECO:0000256" key="2">
    <source>
        <dbReference type="ARBA" id="ARBA00023002"/>
    </source>
</evidence>
<dbReference type="InterPro" id="IPR050741">
    <property type="entry name" value="Acyl-CoA_dehydrogenase"/>
</dbReference>
<dbReference type="EMBL" id="JAGIOJ010000001">
    <property type="protein sequence ID" value="MBP2397674.1"/>
    <property type="molecule type" value="Genomic_DNA"/>
</dbReference>
<feature type="domain" description="Acyl-CoA dehydrogenase/oxidase C-terminal" evidence="3">
    <location>
        <begin position="3"/>
        <end position="80"/>
    </location>
</feature>
<dbReference type="Pfam" id="PF00441">
    <property type="entry name" value="Acyl-CoA_dh_1"/>
    <property type="match status" value="1"/>
</dbReference>
<evidence type="ECO:0000259" key="3">
    <source>
        <dbReference type="Pfam" id="PF00441"/>
    </source>
</evidence>
<dbReference type="PANTHER" id="PTHR48083:SF13">
    <property type="entry name" value="ACYL-COA DEHYDROGENASE FAMILY MEMBER 11"/>
    <property type="match status" value="1"/>
</dbReference>
<evidence type="ECO:0000256" key="1">
    <source>
        <dbReference type="ARBA" id="ARBA00022630"/>
    </source>
</evidence>
<dbReference type="SUPFAM" id="SSF47203">
    <property type="entry name" value="Acyl-CoA dehydrogenase C-terminal domain-like"/>
    <property type="match status" value="1"/>
</dbReference>
<keyword evidence="1" id="KW-0285">Flavoprotein</keyword>
<dbReference type="Proteomes" id="UP001195422">
    <property type="component" value="Unassembled WGS sequence"/>
</dbReference>
<sequence>MLKTAWLMDTVGDKGAHTEIQTIKIAIPAAVEWIFDNAIQTYGAGGLSQDFFLAEGFAYSHTLRFADGPDEVHKNALARNELKRQRAAREATVPAGVTASGFRTGPPARISNCGAAHRHAERPLAALLAVRRPLGGLLL</sequence>
<evidence type="ECO:0000313" key="4">
    <source>
        <dbReference type="EMBL" id="MBP2397674.1"/>
    </source>
</evidence>
<proteinExistence type="predicted"/>
<gene>
    <name evidence="4" type="ORF">JOF39_000755</name>
</gene>
<comment type="caution">
    <text evidence="4">The sequence shown here is derived from an EMBL/GenBank/DDBJ whole genome shotgun (WGS) entry which is preliminary data.</text>
</comment>
<accession>A0ABS4XMD7</accession>
<dbReference type="InterPro" id="IPR036250">
    <property type="entry name" value="AcylCo_DH-like_C"/>
</dbReference>
<organism evidence="4 5">
    <name type="scientific">Glutamicibacter protophormiae</name>
    <name type="common">Brevibacterium protophormiae</name>
    <dbReference type="NCBI Taxonomy" id="37930"/>
    <lineage>
        <taxon>Bacteria</taxon>
        <taxon>Bacillati</taxon>
        <taxon>Actinomycetota</taxon>
        <taxon>Actinomycetes</taxon>
        <taxon>Micrococcales</taxon>
        <taxon>Micrococcaceae</taxon>
        <taxon>Glutamicibacter</taxon>
    </lineage>
</organism>
<dbReference type="PANTHER" id="PTHR48083">
    <property type="entry name" value="MEDIUM-CHAIN SPECIFIC ACYL-COA DEHYDROGENASE, MITOCHONDRIAL-RELATED"/>
    <property type="match status" value="1"/>
</dbReference>